<name>A0A8R1IA70_CAEJA</name>
<evidence type="ECO:0000313" key="3">
    <source>
        <dbReference type="Proteomes" id="UP000005237"/>
    </source>
</evidence>
<sequence length="72" mass="8450">MGRRAIVLKDTVLKFSIQRVVGPKDPSYLKIPYPKIHRTQRNRTQIWYPKSSRTQRAIVPKDPGPTDWEEFG</sequence>
<keyword evidence="3" id="KW-1185">Reference proteome</keyword>
<dbReference type="AlphaFoldDB" id="A0A8R1IA70"/>
<accession>A0A8R1IA70</accession>
<evidence type="ECO:0000256" key="1">
    <source>
        <dbReference type="SAM" id="MobiDB-lite"/>
    </source>
</evidence>
<evidence type="ECO:0000313" key="2">
    <source>
        <dbReference type="EnsemblMetazoa" id="CJA19764.1"/>
    </source>
</evidence>
<feature type="region of interest" description="Disordered" evidence="1">
    <location>
        <begin position="53"/>
        <end position="72"/>
    </location>
</feature>
<protein>
    <submittedName>
        <fullName evidence="2">Uncharacterized protein</fullName>
    </submittedName>
</protein>
<proteinExistence type="predicted"/>
<reference evidence="2" key="2">
    <citation type="submission" date="2022-06" db="UniProtKB">
        <authorList>
            <consortium name="EnsemblMetazoa"/>
        </authorList>
    </citation>
    <scope>IDENTIFICATION</scope>
    <source>
        <strain evidence="2">DF5081</strain>
    </source>
</reference>
<organism evidence="2 3">
    <name type="scientific">Caenorhabditis japonica</name>
    <dbReference type="NCBI Taxonomy" id="281687"/>
    <lineage>
        <taxon>Eukaryota</taxon>
        <taxon>Metazoa</taxon>
        <taxon>Ecdysozoa</taxon>
        <taxon>Nematoda</taxon>
        <taxon>Chromadorea</taxon>
        <taxon>Rhabditida</taxon>
        <taxon>Rhabditina</taxon>
        <taxon>Rhabditomorpha</taxon>
        <taxon>Rhabditoidea</taxon>
        <taxon>Rhabditidae</taxon>
        <taxon>Peloderinae</taxon>
        <taxon>Caenorhabditis</taxon>
    </lineage>
</organism>
<reference evidence="3" key="1">
    <citation type="submission" date="2010-08" db="EMBL/GenBank/DDBJ databases">
        <authorList>
            <consortium name="Caenorhabditis japonica Sequencing Consortium"/>
            <person name="Wilson R.K."/>
        </authorList>
    </citation>
    <scope>NUCLEOTIDE SEQUENCE [LARGE SCALE GENOMIC DNA]</scope>
    <source>
        <strain evidence="3">DF5081</strain>
    </source>
</reference>
<dbReference type="Proteomes" id="UP000005237">
    <property type="component" value="Unassembled WGS sequence"/>
</dbReference>
<dbReference type="EnsemblMetazoa" id="CJA19764.1">
    <property type="protein sequence ID" value="CJA19764.1"/>
    <property type="gene ID" value="WBGene00175335"/>
</dbReference>